<evidence type="ECO:0000256" key="1">
    <source>
        <dbReference type="SAM" id="Phobius"/>
    </source>
</evidence>
<comment type="caution">
    <text evidence="2">The sequence shown here is derived from an EMBL/GenBank/DDBJ whole genome shotgun (WGS) entry which is preliminary data.</text>
</comment>
<feature type="transmembrane region" description="Helical" evidence="1">
    <location>
        <begin position="145"/>
        <end position="167"/>
    </location>
</feature>
<keyword evidence="1" id="KW-0812">Transmembrane</keyword>
<feature type="transmembrane region" description="Helical" evidence="1">
    <location>
        <begin position="85"/>
        <end position="110"/>
    </location>
</feature>
<protein>
    <recommendedName>
        <fullName evidence="3">Stage II sporulation protein M</fullName>
    </recommendedName>
</protein>
<sequence length="209" mass="23754">MAGEIHLKTRIDDILNSYFYKNIRSIIIMLLIYTSGIFFGVIQYRLNVELISQNIFNNFNDYFKIVSEGGLAFKDALLTLMADGFWFLSAAFICSFVFIGILPIAGLMFYKGMTVGYGMCCAIAIYRMYGNSLLIWQIALWNIAVAPFFILFCSDCSIFSVGIFKTLVKNQVSFRLKKEILLLFNKYLINLAISAVLALITVLFTIVIH</sequence>
<accession>A0A645CFJ0</accession>
<proteinExistence type="predicted"/>
<name>A0A645CFJ0_9ZZZZ</name>
<organism evidence="2">
    <name type="scientific">bioreactor metagenome</name>
    <dbReference type="NCBI Taxonomy" id="1076179"/>
    <lineage>
        <taxon>unclassified sequences</taxon>
        <taxon>metagenomes</taxon>
        <taxon>ecological metagenomes</taxon>
    </lineage>
</organism>
<keyword evidence="1" id="KW-0472">Membrane</keyword>
<gene>
    <name evidence="2" type="ORF">SDC9_122616</name>
</gene>
<dbReference type="EMBL" id="VSSQ01026749">
    <property type="protein sequence ID" value="MPM75622.1"/>
    <property type="molecule type" value="Genomic_DNA"/>
</dbReference>
<keyword evidence="1" id="KW-1133">Transmembrane helix</keyword>
<evidence type="ECO:0000313" key="2">
    <source>
        <dbReference type="EMBL" id="MPM75622.1"/>
    </source>
</evidence>
<dbReference type="AlphaFoldDB" id="A0A645CFJ0"/>
<feature type="transmembrane region" description="Helical" evidence="1">
    <location>
        <begin position="26"/>
        <end position="46"/>
    </location>
</feature>
<evidence type="ECO:0008006" key="3">
    <source>
        <dbReference type="Google" id="ProtNLM"/>
    </source>
</evidence>
<feature type="transmembrane region" description="Helical" evidence="1">
    <location>
        <begin position="187"/>
        <end position="208"/>
    </location>
</feature>
<reference evidence="2" key="1">
    <citation type="submission" date="2019-08" db="EMBL/GenBank/DDBJ databases">
        <authorList>
            <person name="Kucharzyk K."/>
            <person name="Murdoch R.W."/>
            <person name="Higgins S."/>
            <person name="Loffler F."/>
        </authorList>
    </citation>
    <scope>NUCLEOTIDE SEQUENCE</scope>
</reference>
<feature type="transmembrane region" description="Helical" evidence="1">
    <location>
        <begin position="117"/>
        <end position="139"/>
    </location>
</feature>